<evidence type="ECO:0000256" key="2">
    <source>
        <dbReference type="PROSITE-ProRule" id="PRU00626"/>
    </source>
</evidence>
<protein>
    <recommendedName>
        <fullName evidence="3">CRM domain-containing protein</fullName>
    </recommendedName>
</protein>
<accession>A0A8X8WIW1</accession>
<organism evidence="4">
    <name type="scientific">Salvia splendens</name>
    <name type="common">Scarlet sage</name>
    <dbReference type="NCBI Taxonomy" id="180675"/>
    <lineage>
        <taxon>Eukaryota</taxon>
        <taxon>Viridiplantae</taxon>
        <taxon>Streptophyta</taxon>
        <taxon>Embryophyta</taxon>
        <taxon>Tracheophyta</taxon>
        <taxon>Spermatophyta</taxon>
        <taxon>Magnoliopsida</taxon>
        <taxon>eudicotyledons</taxon>
        <taxon>Gunneridae</taxon>
        <taxon>Pentapetalae</taxon>
        <taxon>asterids</taxon>
        <taxon>lamiids</taxon>
        <taxon>Lamiales</taxon>
        <taxon>Lamiaceae</taxon>
        <taxon>Nepetoideae</taxon>
        <taxon>Mentheae</taxon>
        <taxon>Salviinae</taxon>
        <taxon>Salvia</taxon>
        <taxon>Salvia subgen. Calosphace</taxon>
        <taxon>core Calosphace</taxon>
    </lineage>
</organism>
<dbReference type="EMBL" id="PNBA02000017">
    <property type="protein sequence ID" value="KAG6395511.1"/>
    <property type="molecule type" value="Genomic_DNA"/>
</dbReference>
<dbReference type="PROSITE" id="PS51295">
    <property type="entry name" value="CRM"/>
    <property type="match status" value="1"/>
</dbReference>
<dbReference type="InterPro" id="IPR001890">
    <property type="entry name" value="RNA-binding_CRM"/>
</dbReference>
<evidence type="ECO:0000256" key="1">
    <source>
        <dbReference type="ARBA" id="ARBA00022884"/>
    </source>
</evidence>
<gene>
    <name evidence="4" type="ORF">SASPL_146156</name>
</gene>
<keyword evidence="5" id="KW-1185">Reference proteome</keyword>
<dbReference type="GO" id="GO:0003723">
    <property type="term" value="F:RNA binding"/>
    <property type="evidence" value="ECO:0007669"/>
    <property type="project" value="UniProtKB-UniRule"/>
</dbReference>
<evidence type="ECO:0000313" key="4">
    <source>
        <dbReference type="EMBL" id="KAG6395511.1"/>
    </source>
</evidence>
<dbReference type="InterPro" id="IPR040286">
    <property type="entry name" value="At3g25440-like"/>
</dbReference>
<reference evidence="4" key="1">
    <citation type="submission" date="2018-01" db="EMBL/GenBank/DDBJ databases">
        <authorList>
            <person name="Mao J.F."/>
        </authorList>
    </citation>
    <scope>NUCLEOTIDE SEQUENCE</scope>
    <source>
        <strain evidence="4">Huo1</strain>
        <tissue evidence="4">Leaf</tissue>
    </source>
</reference>
<dbReference type="Proteomes" id="UP000298416">
    <property type="component" value="Unassembled WGS sequence"/>
</dbReference>
<dbReference type="AlphaFoldDB" id="A0A8X8WIW1"/>
<comment type="caution">
    <text evidence="4">The sequence shown here is derived from an EMBL/GenBank/DDBJ whole genome shotgun (WGS) entry which is preliminary data.</text>
</comment>
<dbReference type="SUPFAM" id="SSF75471">
    <property type="entry name" value="YhbY-like"/>
    <property type="match status" value="1"/>
</dbReference>
<evidence type="ECO:0000259" key="3">
    <source>
        <dbReference type="PROSITE" id="PS51295"/>
    </source>
</evidence>
<feature type="domain" description="CRM" evidence="3">
    <location>
        <begin position="36"/>
        <end position="134"/>
    </location>
</feature>
<proteinExistence type="predicted"/>
<dbReference type="PANTHER" id="PTHR31426:SF2">
    <property type="entry name" value="OS01G0958400 PROTEIN"/>
    <property type="match status" value="1"/>
</dbReference>
<name>A0A8X8WIW1_SALSN</name>
<reference evidence="4" key="2">
    <citation type="submission" date="2020-08" db="EMBL/GenBank/DDBJ databases">
        <title>Plant Genome Project.</title>
        <authorList>
            <person name="Zhang R.-G."/>
        </authorList>
    </citation>
    <scope>NUCLEOTIDE SEQUENCE</scope>
    <source>
        <strain evidence="4">Huo1</strain>
        <tissue evidence="4">Leaf</tissue>
    </source>
</reference>
<dbReference type="InterPro" id="IPR035920">
    <property type="entry name" value="YhbY-like_sf"/>
</dbReference>
<sequence>MSLSNGNTSALVFRQRKAANKRDPRRLGVKGDKKRKFATAEERIKYKLEQARTKEALLIERLKRYEVAKAQGPMVKPERHETVEVICKPCKPGVVHEYADEIARLSGGIPIQILKDNTIIFYRGKNYVQPKVMSPIDTLSKKRALEKSKYEQSLESVRQFIAIAEKELELYYRHVALYSGPNDRDPKSILDPPKVIGCPSKTTSLTARELSEDEESSHNLNCEGDAMLSEDLTCCDEGADEN</sequence>
<keyword evidence="1 2" id="KW-0694">RNA-binding</keyword>
<dbReference type="Gene3D" id="3.30.110.60">
    <property type="entry name" value="YhbY-like"/>
    <property type="match status" value="1"/>
</dbReference>
<dbReference type="PANTHER" id="PTHR31426">
    <property type="entry name" value="GROUP II INTRON SPLICING FACTOR CRS1-LIKE"/>
    <property type="match status" value="1"/>
</dbReference>
<evidence type="ECO:0000313" key="5">
    <source>
        <dbReference type="Proteomes" id="UP000298416"/>
    </source>
</evidence>